<evidence type="ECO:0000256" key="1">
    <source>
        <dbReference type="ARBA" id="ARBA00013860"/>
    </source>
</evidence>
<comment type="subcellular location">
    <subcellularLocation>
        <location evidence="7">Cytoplasm</location>
        <location evidence="7">Nucleoid</location>
    </subcellularLocation>
</comment>
<gene>
    <name evidence="7 9" type="primary">mraZ</name>
    <name evidence="9" type="ORF">H9702_01770</name>
</gene>
<evidence type="ECO:0000256" key="6">
    <source>
        <dbReference type="ARBA" id="ARBA00023163"/>
    </source>
</evidence>
<sequence length="143" mass="16194">MFMGEYDHSIDKKGRIIIPVKYREELGASVIVCRGFDGCLNVYSEERWAVVCEKLSTLPTTRANARKFVRSILTKAQSCEFDAQGRILIPASLVKLADLQKACKVVGVGQHVEIWSKERYEAMEDEQDESFEEGAETLMELTL</sequence>
<dbReference type="GO" id="GO:2000143">
    <property type="term" value="P:negative regulation of DNA-templated transcription initiation"/>
    <property type="evidence" value="ECO:0007669"/>
    <property type="project" value="TreeGrafter"/>
</dbReference>
<dbReference type="InterPro" id="IPR003444">
    <property type="entry name" value="MraZ"/>
</dbReference>
<dbReference type="Gene3D" id="3.40.1550.20">
    <property type="entry name" value="Transcriptional regulator MraZ domain"/>
    <property type="match status" value="1"/>
</dbReference>
<keyword evidence="5 7" id="KW-0238">DNA-binding</keyword>
<proteinExistence type="inferred from homology"/>
<dbReference type="InterPro" id="IPR035644">
    <property type="entry name" value="MraZ_C"/>
</dbReference>
<dbReference type="AlphaFoldDB" id="A0A9D2NNU6"/>
<dbReference type="InterPro" id="IPR038619">
    <property type="entry name" value="MraZ_sf"/>
</dbReference>
<evidence type="ECO:0000256" key="5">
    <source>
        <dbReference type="ARBA" id="ARBA00023125"/>
    </source>
</evidence>
<evidence type="ECO:0000313" key="10">
    <source>
        <dbReference type="Proteomes" id="UP000823896"/>
    </source>
</evidence>
<protein>
    <recommendedName>
        <fullName evidence="1 7">Transcriptional regulator MraZ</fullName>
    </recommendedName>
</protein>
<dbReference type="GO" id="GO:0000976">
    <property type="term" value="F:transcription cis-regulatory region binding"/>
    <property type="evidence" value="ECO:0007669"/>
    <property type="project" value="TreeGrafter"/>
</dbReference>
<reference evidence="9" key="2">
    <citation type="submission" date="2021-04" db="EMBL/GenBank/DDBJ databases">
        <authorList>
            <person name="Gilroy R."/>
        </authorList>
    </citation>
    <scope>NUCLEOTIDE SEQUENCE</scope>
    <source>
        <strain evidence="9">CHK187-11901</strain>
    </source>
</reference>
<dbReference type="Pfam" id="PF02381">
    <property type="entry name" value="MraZ"/>
    <property type="match status" value="2"/>
</dbReference>
<dbReference type="SUPFAM" id="SSF89447">
    <property type="entry name" value="AbrB/MazE/MraZ-like"/>
    <property type="match status" value="1"/>
</dbReference>
<organism evidence="9 10">
    <name type="scientific">Candidatus Merdibacter merdavium</name>
    <dbReference type="NCBI Taxonomy" id="2838692"/>
    <lineage>
        <taxon>Bacteria</taxon>
        <taxon>Bacillati</taxon>
        <taxon>Bacillota</taxon>
        <taxon>Erysipelotrichia</taxon>
        <taxon>Erysipelotrichales</taxon>
        <taxon>Erysipelotrichaceae</taxon>
        <taxon>Merdibacter</taxon>
    </lineage>
</organism>
<dbReference type="PANTHER" id="PTHR34701">
    <property type="entry name" value="TRANSCRIPTIONAL REGULATOR MRAZ"/>
    <property type="match status" value="1"/>
</dbReference>
<evidence type="ECO:0000313" key="9">
    <source>
        <dbReference type="EMBL" id="HJC35841.1"/>
    </source>
</evidence>
<accession>A0A9D2NNU6</accession>
<dbReference type="EMBL" id="DWWM01000007">
    <property type="protein sequence ID" value="HJC35841.1"/>
    <property type="molecule type" value="Genomic_DNA"/>
</dbReference>
<dbReference type="NCBIfam" id="TIGR00242">
    <property type="entry name" value="division/cell wall cluster transcriptional repressor MraZ"/>
    <property type="match status" value="1"/>
</dbReference>
<dbReference type="Proteomes" id="UP000823896">
    <property type="component" value="Unassembled WGS sequence"/>
</dbReference>
<comment type="caution">
    <text evidence="9">The sequence shown here is derived from an EMBL/GenBank/DDBJ whole genome shotgun (WGS) entry which is preliminary data.</text>
</comment>
<keyword evidence="4 7" id="KW-0805">Transcription regulation</keyword>
<dbReference type="GO" id="GO:0003700">
    <property type="term" value="F:DNA-binding transcription factor activity"/>
    <property type="evidence" value="ECO:0007669"/>
    <property type="project" value="UniProtKB-UniRule"/>
</dbReference>
<comment type="subunit">
    <text evidence="7">Forms oligomers.</text>
</comment>
<reference evidence="9" key="1">
    <citation type="journal article" date="2021" name="PeerJ">
        <title>Extensive microbial diversity within the chicken gut microbiome revealed by metagenomics and culture.</title>
        <authorList>
            <person name="Gilroy R."/>
            <person name="Ravi A."/>
            <person name="Getino M."/>
            <person name="Pursley I."/>
            <person name="Horton D.L."/>
            <person name="Alikhan N.F."/>
            <person name="Baker D."/>
            <person name="Gharbi K."/>
            <person name="Hall N."/>
            <person name="Watson M."/>
            <person name="Adriaenssens E.M."/>
            <person name="Foster-Nyarko E."/>
            <person name="Jarju S."/>
            <person name="Secka A."/>
            <person name="Antonio M."/>
            <person name="Oren A."/>
            <person name="Chaudhuri R.R."/>
            <person name="La Ragione R."/>
            <person name="Hildebrand F."/>
            <person name="Pallen M.J."/>
        </authorList>
    </citation>
    <scope>NUCLEOTIDE SEQUENCE</scope>
    <source>
        <strain evidence="9">CHK187-11901</strain>
    </source>
</reference>
<feature type="domain" description="SpoVT-AbrB" evidence="8">
    <location>
        <begin position="76"/>
        <end position="119"/>
    </location>
</feature>
<evidence type="ECO:0000256" key="4">
    <source>
        <dbReference type="ARBA" id="ARBA00023015"/>
    </source>
</evidence>
<keyword evidence="3" id="KW-0677">Repeat</keyword>
<dbReference type="InterPro" id="IPR035642">
    <property type="entry name" value="MraZ_N"/>
</dbReference>
<comment type="similarity">
    <text evidence="7">Belongs to the MraZ family.</text>
</comment>
<dbReference type="PROSITE" id="PS51740">
    <property type="entry name" value="SPOVT_ABRB"/>
    <property type="match status" value="2"/>
</dbReference>
<keyword evidence="2 7" id="KW-0963">Cytoplasm</keyword>
<dbReference type="PANTHER" id="PTHR34701:SF1">
    <property type="entry name" value="TRANSCRIPTIONAL REGULATOR MRAZ"/>
    <property type="match status" value="1"/>
</dbReference>
<evidence type="ECO:0000256" key="3">
    <source>
        <dbReference type="ARBA" id="ARBA00022737"/>
    </source>
</evidence>
<dbReference type="HAMAP" id="MF_01008">
    <property type="entry name" value="MraZ"/>
    <property type="match status" value="1"/>
</dbReference>
<dbReference type="InterPro" id="IPR037914">
    <property type="entry name" value="SpoVT-AbrB_sf"/>
</dbReference>
<keyword evidence="6 7" id="KW-0804">Transcription</keyword>
<dbReference type="CDD" id="cd16320">
    <property type="entry name" value="MraZ_N"/>
    <property type="match status" value="1"/>
</dbReference>
<dbReference type="InterPro" id="IPR020603">
    <property type="entry name" value="MraZ_dom"/>
</dbReference>
<feature type="domain" description="SpoVT-AbrB" evidence="8">
    <location>
        <begin position="5"/>
        <end position="47"/>
    </location>
</feature>
<dbReference type="CDD" id="cd16321">
    <property type="entry name" value="MraZ_C"/>
    <property type="match status" value="1"/>
</dbReference>
<dbReference type="GO" id="GO:0005737">
    <property type="term" value="C:cytoplasm"/>
    <property type="evidence" value="ECO:0007669"/>
    <property type="project" value="UniProtKB-UniRule"/>
</dbReference>
<evidence type="ECO:0000256" key="2">
    <source>
        <dbReference type="ARBA" id="ARBA00022490"/>
    </source>
</evidence>
<evidence type="ECO:0000259" key="8">
    <source>
        <dbReference type="PROSITE" id="PS51740"/>
    </source>
</evidence>
<name>A0A9D2NNU6_9FIRM</name>
<dbReference type="InterPro" id="IPR007159">
    <property type="entry name" value="SpoVT-AbrB_dom"/>
</dbReference>
<dbReference type="GO" id="GO:0009295">
    <property type="term" value="C:nucleoid"/>
    <property type="evidence" value="ECO:0007669"/>
    <property type="project" value="UniProtKB-SubCell"/>
</dbReference>
<evidence type="ECO:0000256" key="7">
    <source>
        <dbReference type="HAMAP-Rule" id="MF_01008"/>
    </source>
</evidence>